<dbReference type="InterPro" id="IPR037171">
    <property type="entry name" value="NagB/RpiA_transferase-like"/>
</dbReference>
<keyword evidence="1" id="KW-0119">Carbohydrate metabolism</keyword>
<dbReference type="SUPFAM" id="SSF100950">
    <property type="entry name" value="NagB/RpiA/CoA transferase-like"/>
    <property type="match status" value="1"/>
</dbReference>
<proteinExistence type="predicted"/>
<reference evidence="3 4" key="1">
    <citation type="submission" date="2019-04" db="EMBL/GenBank/DDBJ databases">
        <title>Cohnella sp. nov., isolated from soil.</title>
        <authorList>
            <person name="Kim W."/>
        </authorList>
    </citation>
    <scope>NUCLEOTIDE SEQUENCE [LARGE SCALE GENOMIC DNA]</scope>
    <source>
        <strain evidence="3 4">CAU 1483</strain>
    </source>
</reference>
<dbReference type="InterPro" id="IPR006148">
    <property type="entry name" value="Glc/Gal-6P_isomerase"/>
</dbReference>
<dbReference type="GO" id="GO:0004342">
    <property type="term" value="F:glucosamine-6-phosphate deaminase activity"/>
    <property type="evidence" value="ECO:0007669"/>
    <property type="project" value="InterPro"/>
</dbReference>
<dbReference type="EMBL" id="SUPK01000001">
    <property type="protein sequence ID" value="TJY44577.1"/>
    <property type="molecule type" value="Genomic_DNA"/>
</dbReference>
<sequence length="247" mass="27589">MRIQVLESAEQLGQVAALHASRFLQQRILENGEARLVLSTGASQFEFFKSFVTMEVDWSKVEMFHLDEYVSLPESHPASFRAYLKTRFIDEANLKKAHYIDGEGDIAEQIRLLNSEISKKRVDLAMIGIGENAHIAFNDPPADFETDQPYIVVELDEACKRQQVREGWFDSVAAVPSQAITMSVHQILQSDCIISCVPQKVKAEAVRATVEQPVSPAIPSTALRSHPDWTLYLDTESASALKGRASL</sequence>
<evidence type="ECO:0000313" key="3">
    <source>
        <dbReference type="EMBL" id="TJY44577.1"/>
    </source>
</evidence>
<dbReference type="Proteomes" id="UP000309673">
    <property type="component" value="Unassembled WGS sequence"/>
</dbReference>
<evidence type="ECO:0000256" key="1">
    <source>
        <dbReference type="ARBA" id="ARBA00023277"/>
    </source>
</evidence>
<dbReference type="GO" id="GO:0019262">
    <property type="term" value="P:N-acetylneuraminate catabolic process"/>
    <property type="evidence" value="ECO:0007669"/>
    <property type="project" value="TreeGrafter"/>
</dbReference>
<dbReference type="OrthoDB" id="9791139at2"/>
<dbReference type="GO" id="GO:0005975">
    <property type="term" value="P:carbohydrate metabolic process"/>
    <property type="evidence" value="ECO:0007669"/>
    <property type="project" value="InterPro"/>
</dbReference>
<dbReference type="GO" id="GO:0042802">
    <property type="term" value="F:identical protein binding"/>
    <property type="evidence" value="ECO:0007669"/>
    <property type="project" value="TreeGrafter"/>
</dbReference>
<dbReference type="GO" id="GO:0005737">
    <property type="term" value="C:cytoplasm"/>
    <property type="evidence" value="ECO:0007669"/>
    <property type="project" value="TreeGrafter"/>
</dbReference>
<dbReference type="InterPro" id="IPR004547">
    <property type="entry name" value="Glucosamine6P_isomerase"/>
</dbReference>
<dbReference type="GO" id="GO:0006046">
    <property type="term" value="P:N-acetylglucosamine catabolic process"/>
    <property type="evidence" value="ECO:0007669"/>
    <property type="project" value="TreeGrafter"/>
</dbReference>
<dbReference type="CDD" id="cd01399">
    <property type="entry name" value="GlcN6P_deaminase"/>
    <property type="match status" value="1"/>
</dbReference>
<gene>
    <name evidence="3" type="ORF">E5161_01640</name>
</gene>
<keyword evidence="4" id="KW-1185">Reference proteome</keyword>
<organism evidence="3 4">
    <name type="scientific">Cohnella pontilimi</name>
    <dbReference type="NCBI Taxonomy" id="2564100"/>
    <lineage>
        <taxon>Bacteria</taxon>
        <taxon>Bacillati</taxon>
        <taxon>Bacillota</taxon>
        <taxon>Bacilli</taxon>
        <taxon>Bacillales</taxon>
        <taxon>Paenibacillaceae</taxon>
        <taxon>Cohnella</taxon>
    </lineage>
</organism>
<dbReference type="Pfam" id="PF01182">
    <property type="entry name" value="Glucosamine_iso"/>
    <property type="match status" value="1"/>
</dbReference>
<evidence type="ECO:0000259" key="2">
    <source>
        <dbReference type="Pfam" id="PF01182"/>
    </source>
</evidence>
<accession>A0A4U0FHX4</accession>
<dbReference type="Gene3D" id="3.40.50.1360">
    <property type="match status" value="1"/>
</dbReference>
<dbReference type="PANTHER" id="PTHR11280">
    <property type="entry name" value="GLUCOSAMINE-6-PHOSPHATE ISOMERASE"/>
    <property type="match status" value="1"/>
</dbReference>
<name>A0A4U0FHX4_9BACL</name>
<feature type="domain" description="Glucosamine/galactosamine-6-phosphate isomerase" evidence="2">
    <location>
        <begin position="8"/>
        <end position="225"/>
    </location>
</feature>
<comment type="caution">
    <text evidence="3">The sequence shown here is derived from an EMBL/GenBank/DDBJ whole genome shotgun (WGS) entry which is preliminary data.</text>
</comment>
<dbReference type="GO" id="GO:0006043">
    <property type="term" value="P:glucosamine catabolic process"/>
    <property type="evidence" value="ECO:0007669"/>
    <property type="project" value="TreeGrafter"/>
</dbReference>
<evidence type="ECO:0000313" key="4">
    <source>
        <dbReference type="Proteomes" id="UP000309673"/>
    </source>
</evidence>
<protein>
    <submittedName>
        <fullName evidence="3">Glucosamine-6-phosphate deaminase</fullName>
    </submittedName>
</protein>
<dbReference type="AlphaFoldDB" id="A0A4U0FHX4"/>
<dbReference type="PANTHER" id="PTHR11280:SF6">
    <property type="entry name" value="GLUCOSAMINE-6-PHOSPHATE ISOMERASE NAGB"/>
    <property type="match status" value="1"/>
</dbReference>